<reference evidence="2" key="1">
    <citation type="submission" date="2014-03" db="EMBL/GenBank/DDBJ databases">
        <authorList>
            <person name="Aksoy S."/>
            <person name="Warren W."/>
            <person name="Wilson R.K."/>
        </authorList>
    </citation>
    <scope>NUCLEOTIDE SEQUENCE [LARGE SCALE GENOMIC DNA]</scope>
    <source>
        <strain evidence="2">IAEA</strain>
    </source>
</reference>
<name>A0A1A9ZE90_GLOPL</name>
<accession>A0A1A9ZE90</accession>
<reference evidence="1" key="2">
    <citation type="submission" date="2020-05" db="UniProtKB">
        <authorList>
            <consortium name="EnsemblMetazoa"/>
        </authorList>
    </citation>
    <scope>IDENTIFICATION</scope>
    <source>
        <strain evidence="1">IAEA</strain>
    </source>
</reference>
<proteinExistence type="predicted"/>
<evidence type="ECO:0000313" key="2">
    <source>
        <dbReference type="Proteomes" id="UP000092445"/>
    </source>
</evidence>
<dbReference type="AlphaFoldDB" id="A0A1A9ZE90"/>
<dbReference type="VEuPathDB" id="VectorBase:GPAI011977"/>
<dbReference type="Proteomes" id="UP000092445">
    <property type="component" value="Unassembled WGS sequence"/>
</dbReference>
<sequence length="178" mass="20590">MCIYLAPKVSIITLNNIFNLVSVPRFVHTPVIHLRPSLWFETHAYGAAWRGLFSFGRKNESRTSNAPTTSLIYYDIQTQVGKYNDVKLLFKVKVTNIAIRCLSVTTYVEYIKIVALYMQCVKEKSNRIINTHISNITQPFHHHRCRRHQPMFFFSHPQVHTGECMNSMKHVQSGGHLA</sequence>
<keyword evidence="2" id="KW-1185">Reference proteome</keyword>
<dbReference type="EnsemblMetazoa" id="GPAI011977-RA">
    <property type="protein sequence ID" value="GPAI011977-PA"/>
    <property type="gene ID" value="GPAI011977"/>
</dbReference>
<protein>
    <submittedName>
        <fullName evidence="1">Uncharacterized protein</fullName>
    </submittedName>
</protein>
<organism evidence="1 2">
    <name type="scientific">Glossina pallidipes</name>
    <name type="common">Tsetse fly</name>
    <dbReference type="NCBI Taxonomy" id="7398"/>
    <lineage>
        <taxon>Eukaryota</taxon>
        <taxon>Metazoa</taxon>
        <taxon>Ecdysozoa</taxon>
        <taxon>Arthropoda</taxon>
        <taxon>Hexapoda</taxon>
        <taxon>Insecta</taxon>
        <taxon>Pterygota</taxon>
        <taxon>Neoptera</taxon>
        <taxon>Endopterygota</taxon>
        <taxon>Diptera</taxon>
        <taxon>Brachycera</taxon>
        <taxon>Muscomorpha</taxon>
        <taxon>Hippoboscoidea</taxon>
        <taxon>Glossinidae</taxon>
        <taxon>Glossina</taxon>
    </lineage>
</organism>
<evidence type="ECO:0000313" key="1">
    <source>
        <dbReference type="EnsemblMetazoa" id="GPAI011977-PA"/>
    </source>
</evidence>